<feature type="compositionally biased region" description="Polar residues" evidence="1">
    <location>
        <begin position="11"/>
        <end position="21"/>
    </location>
</feature>
<dbReference type="Ensembl" id="ENSCRFT00000009960.1">
    <property type="protein sequence ID" value="ENSCRFP00000009618.1"/>
    <property type="gene ID" value="ENSCRFG00000007500.1"/>
</dbReference>
<keyword evidence="3" id="KW-1185">Reference proteome</keyword>
<proteinExistence type="predicted"/>
<organism evidence="2 3">
    <name type="scientific">Cyanoderma ruficeps</name>
    <name type="common">rufous-capped babbler</name>
    <dbReference type="NCBI Taxonomy" id="181631"/>
    <lineage>
        <taxon>Eukaryota</taxon>
        <taxon>Metazoa</taxon>
        <taxon>Chordata</taxon>
        <taxon>Craniata</taxon>
        <taxon>Vertebrata</taxon>
        <taxon>Euteleostomi</taxon>
        <taxon>Archelosauria</taxon>
        <taxon>Archosauria</taxon>
        <taxon>Dinosauria</taxon>
        <taxon>Saurischia</taxon>
        <taxon>Theropoda</taxon>
        <taxon>Coelurosauria</taxon>
        <taxon>Aves</taxon>
        <taxon>Neognathae</taxon>
        <taxon>Neoaves</taxon>
        <taxon>Telluraves</taxon>
        <taxon>Australaves</taxon>
        <taxon>Passeriformes</taxon>
        <taxon>Sylvioidea</taxon>
        <taxon>Timaliidae</taxon>
        <taxon>Cyanoderma</taxon>
    </lineage>
</organism>
<accession>A0A8C3QQJ9</accession>
<reference evidence="2" key="2">
    <citation type="submission" date="2025-09" db="UniProtKB">
        <authorList>
            <consortium name="Ensembl"/>
        </authorList>
    </citation>
    <scope>IDENTIFICATION</scope>
</reference>
<feature type="region of interest" description="Disordered" evidence="1">
    <location>
        <begin position="1"/>
        <end position="23"/>
    </location>
</feature>
<dbReference type="AlphaFoldDB" id="A0A8C3QQJ9"/>
<dbReference type="Proteomes" id="UP000694396">
    <property type="component" value="Unplaced"/>
</dbReference>
<protein>
    <submittedName>
        <fullName evidence="2">Uncharacterized protein</fullName>
    </submittedName>
</protein>
<evidence type="ECO:0000313" key="2">
    <source>
        <dbReference type="Ensembl" id="ENSCRFP00000009618.1"/>
    </source>
</evidence>
<evidence type="ECO:0000313" key="3">
    <source>
        <dbReference type="Proteomes" id="UP000694396"/>
    </source>
</evidence>
<evidence type="ECO:0000256" key="1">
    <source>
        <dbReference type="SAM" id="MobiDB-lite"/>
    </source>
</evidence>
<reference evidence="2" key="1">
    <citation type="submission" date="2025-08" db="UniProtKB">
        <authorList>
            <consortium name="Ensembl"/>
        </authorList>
    </citation>
    <scope>IDENTIFICATION</scope>
</reference>
<name>A0A8C3QQJ9_9PASS</name>
<sequence length="165" mass="17557">LGLSRPFSASPAPSQSHSTDPCSGHLSLPCLTRPISVSPDRPLLGLSRFLPHPPPLSVTRPQNSVPSWARAVPVPCLGTAEVPRVPCPVPSLTTKEKLRGWRVAEGAAGGLVSKALLQSLGEERGCCLLYVVEDRPEEVERAFGAEVPAGQGVPYKPCLPLWETL</sequence>